<reference evidence="6 7" key="1">
    <citation type="submission" date="2018-06" db="EMBL/GenBank/DDBJ databases">
        <authorList>
            <consortium name="Pathogen Informatics"/>
            <person name="Doyle S."/>
        </authorList>
    </citation>
    <scope>NUCLEOTIDE SEQUENCE [LARGE SCALE GENOMIC DNA]</scope>
    <source>
        <strain evidence="2 7">NCTC10638</strain>
        <strain evidence="3 6">NCTC9380</strain>
    </source>
</reference>
<dbReference type="SUPFAM" id="SSF143120">
    <property type="entry name" value="YefM-like"/>
    <property type="match status" value="1"/>
</dbReference>
<proteinExistence type="inferred from homology"/>
<evidence type="ECO:0000313" key="8">
    <source>
        <dbReference type="Proteomes" id="UP000315164"/>
    </source>
</evidence>
<keyword evidence="9" id="KW-1185">Reference proteome</keyword>
<evidence type="ECO:0000313" key="7">
    <source>
        <dbReference type="Proteomes" id="UP000254802"/>
    </source>
</evidence>
<dbReference type="Proteomes" id="UP000254031">
    <property type="component" value="Unassembled WGS sequence"/>
</dbReference>
<dbReference type="Proteomes" id="UP000254802">
    <property type="component" value="Unassembled WGS sequence"/>
</dbReference>
<dbReference type="KEGG" id="mhaq:WC39_10210"/>
<reference evidence="8 9" key="2">
    <citation type="journal article" date="2019" name="Vet. Microbiol.">
        <title>Genetic characterization of susceptible and multi-drug resistant Mannheimia haemolytica isolated from high-risk stocker calves prior to and after antimicrobial metaphylaxis.</title>
        <authorList>
            <person name="Snyder E.R."/>
            <person name="Alvarez-Narvaez S."/>
            <person name="Credille B.C."/>
        </authorList>
    </citation>
    <scope>NUCLEOTIDE SEQUENCE [LARGE SCALE GENOMIC DNA]</scope>
    <source>
        <strain evidence="5 8">UGA-R5-128-1</strain>
        <strain evidence="4 9">UGA-R7-163-1</strain>
    </source>
</reference>
<dbReference type="EMBL" id="VAJI01000004">
    <property type="protein sequence ID" value="TRB39201.1"/>
    <property type="molecule type" value="Genomic_DNA"/>
</dbReference>
<comment type="similarity">
    <text evidence="1">Belongs to the phD/YefM antitoxin family.</text>
</comment>
<evidence type="ECO:0000313" key="4">
    <source>
        <dbReference type="EMBL" id="TRB39201.1"/>
    </source>
</evidence>
<evidence type="ECO:0000313" key="9">
    <source>
        <dbReference type="Proteomes" id="UP000318394"/>
    </source>
</evidence>
<dbReference type="OrthoDB" id="165038at2"/>
<evidence type="ECO:0000313" key="2">
    <source>
        <dbReference type="EMBL" id="STY60669.1"/>
    </source>
</evidence>
<accession>A0A249A1J7</accession>
<evidence type="ECO:0000313" key="3">
    <source>
        <dbReference type="EMBL" id="STY65758.1"/>
    </source>
</evidence>
<dbReference type="EMBL" id="UGPN01000002">
    <property type="protein sequence ID" value="STY60669.1"/>
    <property type="molecule type" value="Genomic_DNA"/>
</dbReference>
<dbReference type="GeneID" id="67369746"/>
<name>A0A249A1J7_MANHA</name>
<dbReference type="AlphaFoldDB" id="A0A249A1J7"/>
<dbReference type="EMBL" id="VAJB01000004">
    <property type="protein sequence ID" value="TRB75699.1"/>
    <property type="molecule type" value="Genomic_DNA"/>
</dbReference>
<evidence type="ECO:0000313" key="5">
    <source>
        <dbReference type="EMBL" id="TRB75699.1"/>
    </source>
</evidence>
<dbReference type="NCBIfam" id="TIGR01552">
    <property type="entry name" value="phd_fam"/>
    <property type="match status" value="1"/>
</dbReference>
<sequence length="98" mass="11178">MTAITIPQFEEVTSKQFQSEFGRIVDIVKGKTPVAITQYGRPTMVLFPYDQAVEARRLLAKQRLLEMLAERDKNPPAALAEITLEELDKMIDEERNAL</sequence>
<dbReference type="RefSeq" id="WP_006249112.1">
    <property type="nucleotide sequence ID" value="NZ_CP011098.1"/>
</dbReference>
<evidence type="ECO:0000256" key="1">
    <source>
        <dbReference type="ARBA" id="ARBA00009981"/>
    </source>
</evidence>
<gene>
    <name evidence="5" type="ORF">FEA53_03315</name>
    <name evidence="4" type="ORF">FEB89_03320</name>
    <name evidence="2" type="ORF">NCTC10638_01875</name>
    <name evidence="3" type="ORF">NCTC9380_01027</name>
</gene>
<dbReference type="KEGG" id="mhay:VK67_10210"/>
<dbReference type="Proteomes" id="UP000318394">
    <property type="component" value="Unassembled WGS sequence"/>
</dbReference>
<dbReference type="Proteomes" id="UP000315164">
    <property type="component" value="Unassembled WGS sequence"/>
</dbReference>
<evidence type="ECO:0000313" key="6">
    <source>
        <dbReference type="Proteomes" id="UP000254031"/>
    </source>
</evidence>
<organism evidence="5 8">
    <name type="scientific">Mannheimia haemolytica</name>
    <name type="common">Pasteurella haemolytica</name>
    <dbReference type="NCBI Taxonomy" id="75985"/>
    <lineage>
        <taxon>Bacteria</taxon>
        <taxon>Pseudomonadati</taxon>
        <taxon>Pseudomonadota</taxon>
        <taxon>Gammaproteobacteria</taxon>
        <taxon>Pasteurellales</taxon>
        <taxon>Pasteurellaceae</taxon>
        <taxon>Mannheimia</taxon>
    </lineage>
</organism>
<dbReference type="EMBL" id="UGPL01000006">
    <property type="protein sequence ID" value="STY65758.1"/>
    <property type="molecule type" value="Genomic_DNA"/>
</dbReference>
<dbReference type="STRING" id="75985.WC39_10210"/>
<protein>
    <submittedName>
        <fullName evidence="2">Phd_YefM</fullName>
    </submittedName>
    <submittedName>
        <fullName evidence="5">Type II toxin-antitoxin system prevent-host-death family antitoxin</fullName>
    </submittedName>
</protein>
<dbReference type="InterPro" id="IPR036165">
    <property type="entry name" value="YefM-like_sf"/>
</dbReference>